<gene>
    <name evidence="1" type="ORF">SAMN05216212_0678</name>
</gene>
<dbReference type="EMBL" id="FNFH01000001">
    <property type="protein sequence ID" value="SDJ68145.1"/>
    <property type="molecule type" value="Genomic_DNA"/>
</dbReference>
<protein>
    <recommendedName>
        <fullName evidence="3">S9 family peptidase</fullName>
    </recommendedName>
</protein>
<sequence length="382" mass="42062">MISSPLYARSLVVFGTIFLFAFCLPVSAASVRYQDMLISPDGEYLSAVSHSDGSDTLVILNRDTFKPNHVEAFPEDARIIRHVWATDSRLIVEFERSGGHGAIPPTYTELFALDADGGRKLLLYGINAGERQTGSHIKKREFARANPEILSILPDDKNNILIAYQPWGRTGVWEEREKIVTEINILTGRTSNFSLEAPTLGASTLTTSEGKPRFAFGTDETGSANGYVRAGAEWQPFDLGNNRKVTPVAVSDDTLFALKDTDGERGMDALVSYSLATGDEIQLYSSKDAQISTVLKPLDNGVPFGLVLEGNPKSYVFLKGGSPEKTIYKDLLGQLSGYEFRLLSADETQSHWTLSLDLGQGKRRFYLYDSNSAELKLILADQ</sequence>
<evidence type="ECO:0008006" key="3">
    <source>
        <dbReference type="Google" id="ProtNLM"/>
    </source>
</evidence>
<name>A0A1G8VRX4_9GAMM</name>
<accession>A0A1G8VRX4</accession>
<dbReference type="STRING" id="658219.SAMN05216212_0678"/>
<reference evidence="2" key="1">
    <citation type="submission" date="2016-10" db="EMBL/GenBank/DDBJ databases">
        <authorList>
            <person name="Varghese N."/>
            <person name="Submissions S."/>
        </authorList>
    </citation>
    <scope>NUCLEOTIDE SEQUENCE [LARGE SCALE GENOMIC DNA]</scope>
    <source>
        <strain evidence="2">CGMCC 1.10658</strain>
    </source>
</reference>
<dbReference type="AlphaFoldDB" id="A0A1G8VRX4"/>
<evidence type="ECO:0000313" key="2">
    <source>
        <dbReference type="Proteomes" id="UP000199305"/>
    </source>
</evidence>
<dbReference type="SUPFAM" id="SSF82171">
    <property type="entry name" value="DPP6 N-terminal domain-like"/>
    <property type="match status" value="1"/>
</dbReference>
<organism evidence="1 2">
    <name type="scientific">Microbulbifer yueqingensis</name>
    <dbReference type="NCBI Taxonomy" id="658219"/>
    <lineage>
        <taxon>Bacteria</taxon>
        <taxon>Pseudomonadati</taxon>
        <taxon>Pseudomonadota</taxon>
        <taxon>Gammaproteobacteria</taxon>
        <taxon>Cellvibrionales</taxon>
        <taxon>Microbulbiferaceae</taxon>
        <taxon>Microbulbifer</taxon>
    </lineage>
</organism>
<dbReference type="Proteomes" id="UP000199305">
    <property type="component" value="Unassembled WGS sequence"/>
</dbReference>
<dbReference type="OrthoDB" id="4269629at2"/>
<proteinExistence type="predicted"/>
<evidence type="ECO:0000313" key="1">
    <source>
        <dbReference type="EMBL" id="SDJ68145.1"/>
    </source>
</evidence>
<keyword evidence="2" id="KW-1185">Reference proteome</keyword>
<dbReference type="RefSeq" id="WP_139169373.1">
    <property type="nucleotide sequence ID" value="NZ_FNFH01000001.1"/>
</dbReference>